<keyword evidence="2" id="KW-0808">Transferase</keyword>
<dbReference type="EMBL" id="DSRP01000570">
    <property type="protein sequence ID" value="HGG92928.1"/>
    <property type="molecule type" value="Genomic_DNA"/>
</dbReference>
<dbReference type="GO" id="GO:0032259">
    <property type="term" value="P:methylation"/>
    <property type="evidence" value="ECO:0007669"/>
    <property type="project" value="UniProtKB-KW"/>
</dbReference>
<dbReference type="InterPro" id="IPR025714">
    <property type="entry name" value="Methyltranfer_dom"/>
</dbReference>
<name>A0A7C4EIN4_9BACT</name>
<dbReference type="Pfam" id="PF13847">
    <property type="entry name" value="Methyltransf_31"/>
    <property type="match status" value="1"/>
</dbReference>
<dbReference type="GO" id="GO:0008168">
    <property type="term" value="F:methyltransferase activity"/>
    <property type="evidence" value="ECO:0007669"/>
    <property type="project" value="UniProtKB-KW"/>
</dbReference>
<organism evidence="2">
    <name type="scientific">Fundidesulfovibrio putealis</name>
    <dbReference type="NCBI Taxonomy" id="270496"/>
    <lineage>
        <taxon>Bacteria</taxon>
        <taxon>Pseudomonadati</taxon>
        <taxon>Thermodesulfobacteriota</taxon>
        <taxon>Desulfovibrionia</taxon>
        <taxon>Desulfovibrionales</taxon>
        <taxon>Desulfovibrionaceae</taxon>
        <taxon>Fundidesulfovibrio</taxon>
    </lineage>
</organism>
<feature type="domain" description="Methyltransferase" evidence="1">
    <location>
        <begin position="52"/>
        <end position="131"/>
    </location>
</feature>
<reference evidence="2" key="1">
    <citation type="journal article" date="2020" name="mSystems">
        <title>Genome- and Community-Level Interaction Insights into Carbon Utilization and Element Cycling Functions of Hydrothermarchaeota in Hydrothermal Sediment.</title>
        <authorList>
            <person name="Zhou Z."/>
            <person name="Liu Y."/>
            <person name="Xu W."/>
            <person name="Pan J."/>
            <person name="Luo Z.H."/>
            <person name="Li M."/>
        </authorList>
    </citation>
    <scope>NUCLEOTIDE SEQUENCE [LARGE SCALE GENOMIC DNA]</scope>
    <source>
        <strain evidence="2">SpSt-413</strain>
    </source>
</reference>
<gene>
    <name evidence="2" type="ORF">ENR59_08260</name>
</gene>
<comment type="caution">
    <text evidence="2">The sequence shown here is derived from an EMBL/GenBank/DDBJ whole genome shotgun (WGS) entry which is preliminary data.</text>
</comment>
<dbReference type="InterPro" id="IPR029063">
    <property type="entry name" value="SAM-dependent_MTases_sf"/>
</dbReference>
<accession>A0A7C4EIN4</accession>
<evidence type="ECO:0000259" key="1">
    <source>
        <dbReference type="Pfam" id="PF13847"/>
    </source>
</evidence>
<keyword evidence="2" id="KW-0489">Methyltransferase</keyword>
<dbReference type="CDD" id="cd02440">
    <property type="entry name" value="AdoMet_MTases"/>
    <property type="match status" value="1"/>
</dbReference>
<dbReference type="Gene3D" id="3.40.50.150">
    <property type="entry name" value="Vaccinia Virus protein VP39"/>
    <property type="match status" value="1"/>
</dbReference>
<dbReference type="SUPFAM" id="SSF53335">
    <property type="entry name" value="S-adenosyl-L-methionine-dependent methyltransferases"/>
    <property type="match status" value="1"/>
</dbReference>
<dbReference type="AlphaFoldDB" id="A0A7C4EIN4"/>
<proteinExistence type="predicted"/>
<protein>
    <submittedName>
        <fullName evidence="2">Methyltransferase domain-containing protein</fullName>
    </submittedName>
</protein>
<sequence length="228" mass="26384">MPRFQRLRRLVSDLEPEHVYRTIYDEHLNPVIDGTEPLDPQGLEDFRKLDLSGKSVVDVGCNFGFFSFEARRLGAASVLGVDRERRVLDGAEILRDLFGLDHVEFALCDIERSPNCLTGRIFDTAMLVEFIGKTFVREGLIPRTLAVLESLSARELVLSVQKTYMIRKELGSTMEQMARHYPAQYLRGGDVLVLDYVRDYFKDRWDVQMLSQVEDGYEKPRKFLRCVR</sequence>
<evidence type="ECO:0000313" key="2">
    <source>
        <dbReference type="EMBL" id="HGG92928.1"/>
    </source>
</evidence>